<organism evidence="1 2">
    <name type="scientific">Cephalotus follicularis</name>
    <name type="common">Albany pitcher plant</name>
    <dbReference type="NCBI Taxonomy" id="3775"/>
    <lineage>
        <taxon>Eukaryota</taxon>
        <taxon>Viridiplantae</taxon>
        <taxon>Streptophyta</taxon>
        <taxon>Embryophyta</taxon>
        <taxon>Tracheophyta</taxon>
        <taxon>Spermatophyta</taxon>
        <taxon>Magnoliopsida</taxon>
        <taxon>eudicotyledons</taxon>
        <taxon>Gunneridae</taxon>
        <taxon>Pentapetalae</taxon>
        <taxon>rosids</taxon>
        <taxon>fabids</taxon>
        <taxon>Oxalidales</taxon>
        <taxon>Cephalotaceae</taxon>
        <taxon>Cephalotus</taxon>
    </lineage>
</organism>
<dbReference type="EMBL" id="BDDD01000302">
    <property type="protein sequence ID" value="GAV63322.1"/>
    <property type="molecule type" value="Genomic_DNA"/>
</dbReference>
<dbReference type="OrthoDB" id="1906820at2759"/>
<dbReference type="AlphaFoldDB" id="A0A1Q3B6B3"/>
<evidence type="ECO:0000313" key="2">
    <source>
        <dbReference type="Proteomes" id="UP000187406"/>
    </source>
</evidence>
<proteinExistence type="predicted"/>
<comment type="caution">
    <text evidence="1">The sequence shown here is derived from an EMBL/GenBank/DDBJ whole genome shotgun (WGS) entry which is preliminary data.</text>
</comment>
<dbReference type="Proteomes" id="UP000187406">
    <property type="component" value="Unassembled WGS sequence"/>
</dbReference>
<sequence>MTSSHAVHFCQSYVEEYRLVGNQGEFDRRCCHKAWRTIMAGDVRLNCDAVVYSDGSCSGVERVLRDCDELVLDAGTRRFVQAWAICYGLLCGKRLGFHCLVVESDA</sequence>
<protein>
    <submittedName>
        <fullName evidence="1">Uncharacterized protein</fullName>
    </submittedName>
</protein>
<dbReference type="InParanoid" id="A0A1Q3B6B3"/>
<name>A0A1Q3B6B3_CEPFO</name>
<accession>A0A1Q3B6B3</accession>
<gene>
    <name evidence="1" type="ORF">CFOL_v3_06841</name>
</gene>
<keyword evidence="2" id="KW-1185">Reference proteome</keyword>
<reference evidence="2" key="1">
    <citation type="submission" date="2016-04" db="EMBL/GenBank/DDBJ databases">
        <title>Cephalotus genome sequencing.</title>
        <authorList>
            <person name="Fukushima K."/>
            <person name="Hasebe M."/>
            <person name="Fang X."/>
        </authorList>
    </citation>
    <scope>NUCLEOTIDE SEQUENCE [LARGE SCALE GENOMIC DNA]</scope>
    <source>
        <strain evidence="2">cv. St1</strain>
    </source>
</reference>
<evidence type="ECO:0000313" key="1">
    <source>
        <dbReference type="EMBL" id="GAV63322.1"/>
    </source>
</evidence>